<comment type="caution">
    <text evidence="1">The sequence shown here is derived from an EMBL/GenBank/DDBJ whole genome shotgun (WGS) entry which is preliminary data.</text>
</comment>
<protein>
    <submittedName>
        <fullName evidence="1">Uncharacterized protein</fullName>
    </submittedName>
</protein>
<name>A0AAV5MLC8_9ROSI</name>
<reference evidence="1 2" key="1">
    <citation type="journal article" date="2021" name="Commun. Biol.">
        <title>The genome of Shorea leprosula (Dipterocarpaceae) highlights the ecological relevance of drought in aseasonal tropical rainforests.</title>
        <authorList>
            <person name="Ng K.K.S."/>
            <person name="Kobayashi M.J."/>
            <person name="Fawcett J.A."/>
            <person name="Hatakeyama M."/>
            <person name="Paape T."/>
            <person name="Ng C.H."/>
            <person name="Ang C.C."/>
            <person name="Tnah L.H."/>
            <person name="Lee C.T."/>
            <person name="Nishiyama T."/>
            <person name="Sese J."/>
            <person name="O'Brien M.J."/>
            <person name="Copetti D."/>
            <person name="Mohd Noor M.I."/>
            <person name="Ong R.C."/>
            <person name="Putra M."/>
            <person name="Sireger I.Z."/>
            <person name="Indrioko S."/>
            <person name="Kosugi Y."/>
            <person name="Izuno A."/>
            <person name="Isagi Y."/>
            <person name="Lee S.L."/>
            <person name="Shimizu K.K."/>
        </authorList>
    </citation>
    <scope>NUCLEOTIDE SEQUENCE [LARGE SCALE GENOMIC DNA]</scope>
    <source>
        <strain evidence="1">214</strain>
    </source>
</reference>
<accession>A0AAV5MLC8</accession>
<dbReference type="AlphaFoldDB" id="A0AAV5MLC8"/>
<keyword evidence="2" id="KW-1185">Reference proteome</keyword>
<evidence type="ECO:0000313" key="2">
    <source>
        <dbReference type="Proteomes" id="UP001054252"/>
    </source>
</evidence>
<organism evidence="1 2">
    <name type="scientific">Rubroshorea leprosula</name>
    <dbReference type="NCBI Taxonomy" id="152421"/>
    <lineage>
        <taxon>Eukaryota</taxon>
        <taxon>Viridiplantae</taxon>
        <taxon>Streptophyta</taxon>
        <taxon>Embryophyta</taxon>
        <taxon>Tracheophyta</taxon>
        <taxon>Spermatophyta</taxon>
        <taxon>Magnoliopsida</taxon>
        <taxon>eudicotyledons</taxon>
        <taxon>Gunneridae</taxon>
        <taxon>Pentapetalae</taxon>
        <taxon>rosids</taxon>
        <taxon>malvids</taxon>
        <taxon>Malvales</taxon>
        <taxon>Dipterocarpaceae</taxon>
        <taxon>Rubroshorea</taxon>
    </lineage>
</organism>
<proteinExistence type="predicted"/>
<dbReference type="Proteomes" id="UP001054252">
    <property type="component" value="Unassembled WGS sequence"/>
</dbReference>
<evidence type="ECO:0000313" key="1">
    <source>
        <dbReference type="EMBL" id="GKV50630.1"/>
    </source>
</evidence>
<gene>
    <name evidence="1" type="ORF">SLEP1_g57330</name>
</gene>
<dbReference type="EMBL" id="BPVZ01000382">
    <property type="protein sequence ID" value="GKV50630.1"/>
    <property type="molecule type" value="Genomic_DNA"/>
</dbReference>
<sequence length="81" mass="8722">MMSVMLAQRLDESYALGFAGDFSTKAAYLAERWNGSLNVLGISGMFCLSLVPYGIIKCVGEIDATAMANYLMLLSKVGKFG</sequence>